<gene>
    <name evidence="9" type="ORF">WPS_02700</name>
</gene>
<dbReference type="RefSeq" id="WP_317996068.1">
    <property type="nucleotide sequence ID" value="NZ_AP025523.1"/>
</dbReference>
<dbReference type="SUPFAM" id="SSF54427">
    <property type="entry name" value="NTF2-like"/>
    <property type="match status" value="1"/>
</dbReference>
<keyword evidence="6" id="KW-0804">Transcription</keyword>
<keyword evidence="10" id="KW-1185">Reference proteome</keyword>
<feature type="domain" description="RNA polymerase sigma factor 70 region 4 type 2" evidence="8">
    <location>
        <begin position="130"/>
        <end position="173"/>
    </location>
</feature>
<dbReference type="EMBL" id="AP025523">
    <property type="protein sequence ID" value="BDE04994.1"/>
    <property type="molecule type" value="Genomic_DNA"/>
</dbReference>
<evidence type="ECO:0000313" key="9">
    <source>
        <dbReference type="EMBL" id="BDE04994.1"/>
    </source>
</evidence>
<dbReference type="Gene3D" id="1.10.1740.10">
    <property type="match status" value="1"/>
</dbReference>
<evidence type="ECO:0000259" key="7">
    <source>
        <dbReference type="Pfam" id="PF04542"/>
    </source>
</evidence>
<dbReference type="AlphaFoldDB" id="A0AAN2C832"/>
<evidence type="ECO:0000256" key="6">
    <source>
        <dbReference type="ARBA" id="ARBA00023163"/>
    </source>
</evidence>
<protein>
    <submittedName>
        <fullName evidence="9">DNA-directed RNA polymerase sigma-70 factor</fullName>
    </submittedName>
</protein>
<dbReference type="InterPro" id="IPR013249">
    <property type="entry name" value="RNA_pol_sigma70_r4_t2"/>
</dbReference>
<evidence type="ECO:0000256" key="2">
    <source>
        <dbReference type="ARBA" id="ARBA00011344"/>
    </source>
</evidence>
<keyword evidence="9" id="KW-0240">DNA-directed RNA polymerase</keyword>
<accession>A0AAN2C832</accession>
<dbReference type="InterPro" id="IPR036388">
    <property type="entry name" value="WH-like_DNA-bd_sf"/>
</dbReference>
<proteinExistence type="inferred from homology"/>
<comment type="subunit">
    <text evidence="2">Interacts transiently with the RNA polymerase catalytic core formed by RpoA, RpoB, RpoC and RpoZ (2 alpha, 1 beta, 1 beta' and 1 omega subunit) to form the RNA polymerase holoenzyme that can initiate transcription.</text>
</comment>
<dbReference type="InterPro" id="IPR039425">
    <property type="entry name" value="RNA_pol_sigma-70-like"/>
</dbReference>
<dbReference type="PANTHER" id="PTHR43133:SF8">
    <property type="entry name" value="RNA POLYMERASE SIGMA FACTOR HI_1459-RELATED"/>
    <property type="match status" value="1"/>
</dbReference>
<dbReference type="Gene3D" id="3.10.450.50">
    <property type="match status" value="1"/>
</dbReference>
<dbReference type="GO" id="GO:0016987">
    <property type="term" value="F:sigma factor activity"/>
    <property type="evidence" value="ECO:0007669"/>
    <property type="project" value="UniProtKB-KW"/>
</dbReference>
<keyword evidence="3" id="KW-0805">Transcription regulation</keyword>
<dbReference type="Pfam" id="PF04542">
    <property type="entry name" value="Sigma70_r2"/>
    <property type="match status" value="1"/>
</dbReference>
<dbReference type="SUPFAM" id="SSF88946">
    <property type="entry name" value="Sigma2 domain of RNA polymerase sigma factors"/>
    <property type="match status" value="1"/>
</dbReference>
<evidence type="ECO:0000256" key="5">
    <source>
        <dbReference type="ARBA" id="ARBA00023125"/>
    </source>
</evidence>
<dbReference type="InterPro" id="IPR013325">
    <property type="entry name" value="RNA_pol_sigma_r2"/>
</dbReference>
<evidence type="ECO:0000259" key="8">
    <source>
        <dbReference type="Pfam" id="PF08281"/>
    </source>
</evidence>
<dbReference type="KEGG" id="vab:WPS_02700"/>
<organism evidence="9 10">
    <name type="scientific">Vulcanimicrobium alpinum</name>
    <dbReference type="NCBI Taxonomy" id="3016050"/>
    <lineage>
        <taxon>Bacteria</taxon>
        <taxon>Bacillati</taxon>
        <taxon>Vulcanimicrobiota</taxon>
        <taxon>Vulcanimicrobiia</taxon>
        <taxon>Vulcanimicrobiales</taxon>
        <taxon>Vulcanimicrobiaceae</taxon>
        <taxon>Vulcanimicrobium</taxon>
    </lineage>
</organism>
<dbReference type="Gene3D" id="1.10.10.10">
    <property type="entry name" value="Winged helix-like DNA-binding domain superfamily/Winged helix DNA-binding domain"/>
    <property type="match status" value="1"/>
</dbReference>
<evidence type="ECO:0000256" key="1">
    <source>
        <dbReference type="ARBA" id="ARBA00010641"/>
    </source>
</evidence>
<dbReference type="GO" id="GO:0000428">
    <property type="term" value="C:DNA-directed RNA polymerase complex"/>
    <property type="evidence" value="ECO:0007669"/>
    <property type="project" value="UniProtKB-KW"/>
</dbReference>
<dbReference type="InterPro" id="IPR032710">
    <property type="entry name" value="NTF2-like_dom_sf"/>
</dbReference>
<feature type="domain" description="RNA polymerase sigma-70 region 2" evidence="7">
    <location>
        <begin position="28"/>
        <end position="95"/>
    </location>
</feature>
<dbReference type="Proteomes" id="UP001317532">
    <property type="component" value="Chromosome"/>
</dbReference>
<comment type="similarity">
    <text evidence="1">Belongs to the sigma-70 factor family. ECF subfamily.</text>
</comment>
<evidence type="ECO:0000256" key="3">
    <source>
        <dbReference type="ARBA" id="ARBA00023015"/>
    </source>
</evidence>
<evidence type="ECO:0000256" key="4">
    <source>
        <dbReference type="ARBA" id="ARBA00023082"/>
    </source>
</evidence>
<keyword evidence="4" id="KW-0731">Sigma factor</keyword>
<reference evidence="9 10" key="1">
    <citation type="journal article" date="2022" name="ISME Commun">
        <title>Vulcanimicrobium alpinus gen. nov. sp. nov., the first cultivated representative of the candidate phylum 'Eremiobacterota', is a metabolically versatile aerobic anoxygenic phototroph.</title>
        <authorList>
            <person name="Yabe S."/>
            <person name="Muto K."/>
            <person name="Abe K."/>
            <person name="Yokota A."/>
            <person name="Staudigel H."/>
            <person name="Tebo B.M."/>
        </authorList>
    </citation>
    <scope>NUCLEOTIDE SEQUENCE [LARGE SCALE GENOMIC DNA]</scope>
    <source>
        <strain evidence="9 10">WC8-2</strain>
    </source>
</reference>
<keyword evidence="5" id="KW-0238">DNA-binding</keyword>
<dbReference type="PANTHER" id="PTHR43133">
    <property type="entry name" value="RNA POLYMERASE ECF-TYPE SIGMA FACTO"/>
    <property type="match status" value="1"/>
</dbReference>
<dbReference type="GO" id="GO:0003677">
    <property type="term" value="F:DNA binding"/>
    <property type="evidence" value="ECO:0007669"/>
    <property type="project" value="UniProtKB-KW"/>
</dbReference>
<dbReference type="InterPro" id="IPR007627">
    <property type="entry name" value="RNA_pol_sigma70_r2"/>
</dbReference>
<name>A0AAN2C832_UNVUL</name>
<dbReference type="Pfam" id="PF08281">
    <property type="entry name" value="Sigma70_r4_2"/>
    <property type="match status" value="1"/>
</dbReference>
<sequence length="309" mass="34054">MPVAAGMEDKARTLVPAMTDARDGFMELVDDIRPELHRYAARMTGSAIDGEDVVQETLAKAFYALAQMTEPPNLRPWLFRIAHNTAMDFLKRYERRHVELVADAPDRAAPAGDDDAVDPSLVEAALTVFVELPPVQRSALLLKDVLGPSLEQTADTMGTTVGAVKSALSRARHTLAVTPRAVLDRPTAPASAEEAVMLRRYVALFNARDWDGLRALLAEEAQLDIVSRVKQRAIRAGYYERYRELVKSEHLRAESGVVDGLPAVAIFRPGQDAQPAYFIIIASEGGRLISIRDFRYVPYVAAGARYRPA</sequence>
<dbReference type="InterPro" id="IPR014284">
    <property type="entry name" value="RNA_pol_sigma-70_dom"/>
</dbReference>
<dbReference type="NCBIfam" id="TIGR02937">
    <property type="entry name" value="sigma70-ECF"/>
    <property type="match status" value="1"/>
</dbReference>
<dbReference type="SUPFAM" id="SSF88659">
    <property type="entry name" value="Sigma3 and sigma4 domains of RNA polymerase sigma factors"/>
    <property type="match status" value="1"/>
</dbReference>
<dbReference type="InterPro" id="IPR013324">
    <property type="entry name" value="RNA_pol_sigma_r3/r4-like"/>
</dbReference>
<dbReference type="GO" id="GO:0006352">
    <property type="term" value="P:DNA-templated transcription initiation"/>
    <property type="evidence" value="ECO:0007669"/>
    <property type="project" value="InterPro"/>
</dbReference>
<evidence type="ECO:0000313" key="10">
    <source>
        <dbReference type="Proteomes" id="UP001317532"/>
    </source>
</evidence>